<organism evidence="1">
    <name type="scientific">viral metagenome</name>
    <dbReference type="NCBI Taxonomy" id="1070528"/>
    <lineage>
        <taxon>unclassified sequences</taxon>
        <taxon>metagenomes</taxon>
        <taxon>organismal metagenomes</taxon>
    </lineage>
</organism>
<name>A0A6C0EZH4_9ZZZZ</name>
<protein>
    <submittedName>
        <fullName evidence="1">Uncharacterized protein</fullName>
    </submittedName>
</protein>
<evidence type="ECO:0000313" key="1">
    <source>
        <dbReference type="EMBL" id="QHT34091.1"/>
    </source>
</evidence>
<dbReference type="EMBL" id="MN738985">
    <property type="protein sequence ID" value="QHT34091.1"/>
    <property type="molecule type" value="Genomic_DNA"/>
</dbReference>
<sequence>MNPFPHEYIVARFKYEDEKDKYIAIKEYLRKNPEDSEKRKECNIALANARIYFTLIKEYYRNMKT</sequence>
<proteinExistence type="predicted"/>
<accession>A0A6C0EZH4</accession>
<reference evidence="1" key="1">
    <citation type="journal article" date="2020" name="Nature">
        <title>Giant virus diversity and host interactions through global metagenomics.</title>
        <authorList>
            <person name="Schulz F."/>
            <person name="Roux S."/>
            <person name="Paez-Espino D."/>
            <person name="Jungbluth S."/>
            <person name="Walsh D.A."/>
            <person name="Denef V.J."/>
            <person name="McMahon K.D."/>
            <person name="Konstantinidis K.T."/>
            <person name="Eloe-Fadrosh E.A."/>
            <person name="Kyrpides N.C."/>
            <person name="Woyke T."/>
        </authorList>
    </citation>
    <scope>NUCLEOTIDE SEQUENCE</scope>
    <source>
        <strain evidence="1">GVMAG-M-3300009161-52</strain>
    </source>
</reference>
<dbReference type="AlphaFoldDB" id="A0A6C0EZH4"/>